<evidence type="ECO:0000313" key="3">
    <source>
        <dbReference type="Proteomes" id="UP001295794"/>
    </source>
</evidence>
<reference evidence="2" key="1">
    <citation type="submission" date="2023-11" db="EMBL/GenBank/DDBJ databases">
        <authorList>
            <person name="De Vega J J."/>
            <person name="De Vega J J."/>
        </authorList>
    </citation>
    <scope>NUCLEOTIDE SEQUENCE</scope>
</reference>
<dbReference type="EMBL" id="CAVNYO010000405">
    <property type="protein sequence ID" value="CAK5275598.1"/>
    <property type="molecule type" value="Genomic_DNA"/>
</dbReference>
<feature type="region of interest" description="Disordered" evidence="1">
    <location>
        <begin position="1"/>
        <end position="32"/>
    </location>
</feature>
<accession>A0AAD2HIM4</accession>
<proteinExistence type="predicted"/>
<organism evidence="2 3">
    <name type="scientific">Mycena citricolor</name>
    <dbReference type="NCBI Taxonomy" id="2018698"/>
    <lineage>
        <taxon>Eukaryota</taxon>
        <taxon>Fungi</taxon>
        <taxon>Dikarya</taxon>
        <taxon>Basidiomycota</taxon>
        <taxon>Agaricomycotina</taxon>
        <taxon>Agaricomycetes</taxon>
        <taxon>Agaricomycetidae</taxon>
        <taxon>Agaricales</taxon>
        <taxon>Marasmiineae</taxon>
        <taxon>Mycenaceae</taxon>
        <taxon>Mycena</taxon>
    </lineage>
</organism>
<dbReference type="Proteomes" id="UP001295794">
    <property type="component" value="Unassembled WGS sequence"/>
</dbReference>
<evidence type="ECO:0000256" key="1">
    <source>
        <dbReference type="SAM" id="MobiDB-lite"/>
    </source>
</evidence>
<feature type="compositionally biased region" description="Gly residues" evidence="1">
    <location>
        <begin position="1"/>
        <end position="14"/>
    </location>
</feature>
<evidence type="ECO:0000313" key="2">
    <source>
        <dbReference type="EMBL" id="CAK5275598.1"/>
    </source>
</evidence>
<comment type="caution">
    <text evidence="2">The sequence shown here is derived from an EMBL/GenBank/DDBJ whole genome shotgun (WGS) entry which is preliminary data.</text>
</comment>
<keyword evidence="3" id="KW-1185">Reference proteome</keyword>
<gene>
    <name evidence="2" type="ORF">MYCIT1_LOCUS23471</name>
</gene>
<protein>
    <submittedName>
        <fullName evidence="2">Uncharacterized protein</fullName>
    </submittedName>
</protein>
<sequence>MRGGPRLGGGGGTNCGIDEREPAAGGVGGSGSGRAGAIGLSGTLGSGRNRDGEVLLLDERLWMCPSAVGGAELGVAGMRGRGRTVFPRRAASASASWTSIVIGAGGRRLRAFRGRGGKKGSCGQTMSRPSSVHSVRRRRFDVGGVV</sequence>
<name>A0AAD2HIM4_9AGAR</name>
<feature type="region of interest" description="Disordered" evidence="1">
    <location>
        <begin position="114"/>
        <end position="134"/>
    </location>
</feature>
<dbReference type="AlphaFoldDB" id="A0AAD2HIM4"/>